<keyword evidence="4" id="KW-0235">DNA replication</keyword>
<evidence type="ECO:0000256" key="18">
    <source>
        <dbReference type="PIRSR" id="PIRSR603561-2"/>
    </source>
</evidence>
<proteinExistence type="inferred from homology"/>
<keyword evidence="21" id="KW-1185">Reference proteome</keyword>
<dbReference type="InterPro" id="IPR003561">
    <property type="entry name" value="Mutator_MutT"/>
</dbReference>
<dbReference type="PROSITE" id="PS00893">
    <property type="entry name" value="NUDIX_BOX"/>
    <property type="match status" value="1"/>
</dbReference>
<evidence type="ECO:0000256" key="3">
    <source>
        <dbReference type="ARBA" id="ARBA00022457"/>
    </source>
</evidence>
<dbReference type="Gene3D" id="3.90.79.10">
    <property type="entry name" value="Nucleoside Triphosphate Pyrophosphohydrolase"/>
    <property type="match status" value="1"/>
</dbReference>
<protein>
    <recommendedName>
        <fullName evidence="13">8-oxo-dGTP diphosphatase</fullName>
        <ecNumber evidence="12">3.6.1.55</ecNumber>
    </recommendedName>
    <alternativeName>
        <fullName evidence="16">7,8-dihydro-8-oxoguanine-triphosphatase</fullName>
    </alternativeName>
    <alternativeName>
        <fullName evidence="15">Mutator protein MutT</fullName>
    </alternativeName>
    <alternativeName>
        <fullName evidence="14">dGTP pyrophosphohydrolase</fullName>
    </alternativeName>
</protein>
<dbReference type="CDD" id="cd03425">
    <property type="entry name" value="NUDIX_MutT_NudA_like"/>
    <property type="match status" value="1"/>
</dbReference>
<evidence type="ECO:0000259" key="19">
    <source>
        <dbReference type="PROSITE" id="PS51462"/>
    </source>
</evidence>
<evidence type="ECO:0000256" key="11">
    <source>
        <dbReference type="ARBA" id="ARBA00036904"/>
    </source>
</evidence>
<dbReference type="InterPro" id="IPR020084">
    <property type="entry name" value="NUDIX_hydrolase_CS"/>
</dbReference>
<dbReference type="RefSeq" id="WP_147389426.1">
    <property type="nucleotide sequence ID" value="NZ_AQHF01000026.1"/>
</dbReference>
<feature type="binding site" evidence="17">
    <location>
        <position position="120"/>
    </location>
    <ligand>
        <name>8-oxo-dGTP</name>
        <dbReference type="ChEBI" id="CHEBI:77896"/>
    </ligand>
</feature>
<gene>
    <name evidence="20" type="primary">mutT</name>
    <name evidence="20" type="ORF">PPEP_a1678</name>
</gene>
<dbReference type="InterPro" id="IPR015797">
    <property type="entry name" value="NUDIX_hydrolase-like_dom_sf"/>
</dbReference>
<dbReference type="GO" id="GO:0006281">
    <property type="term" value="P:DNA repair"/>
    <property type="evidence" value="ECO:0007669"/>
    <property type="project" value="UniProtKB-KW"/>
</dbReference>
<sequence>MEKKRVEVAVGVIEKNQKIFVCLRSKDQHQGGLWEFPGGKVEAEEDVFSALKRELKEEIGIDIHSSTELMRIEHDYPDKAVCLHIHIVTEFAGEAHGAEGQPSQWVAISNLHELDFPAANKAIVERLQAAQKE</sequence>
<dbReference type="AlphaFoldDB" id="A0A8I0MYB3"/>
<evidence type="ECO:0000256" key="14">
    <source>
        <dbReference type="ARBA" id="ARBA00041592"/>
    </source>
</evidence>
<name>A0A8I0MYB3_9GAMM</name>
<keyword evidence="8 18" id="KW-0460">Magnesium</keyword>
<dbReference type="Pfam" id="PF14815">
    <property type="entry name" value="NUDIX_4"/>
    <property type="match status" value="1"/>
</dbReference>
<feature type="domain" description="Nudix hydrolase" evidence="19">
    <location>
        <begin position="3"/>
        <end position="129"/>
    </location>
</feature>
<evidence type="ECO:0000256" key="13">
    <source>
        <dbReference type="ARBA" id="ARBA00040794"/>
    </source>
</evidence>
<dbReference type="NCBIfam" id="TIGR00586">
    <property type="entry name" value="mutt"/>
    <property type="match status" value="1"/>
</dbReference>
<comment type="catalytic activity">
    <reaction evidence="11">
        <text>8-oxo-GTP + H2O = 8-oxo-GMP + diphosphate + H(+)</text>
        <dbReference type="Rhea" id="RHEA:67616"/>
        <dbReference type="ChEBI" id="CHEBI:15377"/>
        <dbReference type="ChEBI" id="CHEBI:15378"/>
        <dbReference type="ChEBI" id="CHEBI:33019"/>
        <dbReference type="ChEBI" id="CHEBI:143553"/>
        <dbReference type="ChEBI" id="CHEBI:145694"/>
    </reaction>
</comment>
<dbReference type="GO" id="GO:0006260">
    <property type="term" value="P:DNA replication"/>
    <property type="evidence" value="ECO:0007669"/>
    <property type="project" value="UniProtKB-KW"/>
</dbReference>
<feature type="binding site" evidence="17">
    <location>
        <begin position="35"/>
        <end position="38"/>
    </location>
    <ligand>
        <name>8-oxo-dGTP</name>
        <dbReference type="ChEBI" id="CHEBI:77896"/>
    </ligand>
</feature>
<evidence type="ECO:0000256" key="16">
    <source>
        <dbReference type="ARBA" id="ARBA00042798"/>
    </source>
</evidence>
<evidence type="ECO:0000256" key="4">
    <source>
        <dbReference type="ARBA" id="ARBA00022705"/>
    </source>
</evidence>
<evidence type="ECO:0000256" key="12">
    <source>
        <dbReference type="ARBA" id="ARBA00038905"/>
    </source>
</evidence>
<dbReference type="Proteomes" id="UP000660708">
    <property type="component" value="Unassembled WGS sequence"/>
</dbReference>
<dbReference type="EC" id="3.6.1.55" evidence="12"/>
<dbReference type="InterPro" id="IPR029119">
    <property type="entry name" value="MutY_C"/>
</dbReference>
<comment type="similarity">
    <text evidence="2">Belongs to the Nudix hydrolase family.</text>
</comment>
<comment type="catalytic activity">
    <reaction evidence="10">
        <text>8-oxo-dGTP + H2O = 8-oxo-dGMP + diphosphate + H(+)</text>
        <dbReference type="Rhea" id="RHEA:31575"/>
        <dbReference type="ChEBI" id="CHEBI:15377"/>
        <dbReference type="ChEBI" id="CHEBI:15378"/>
        <dbReference type="ChEBI" id="CHEBI:33019"/>
        <dbReference type="ChEBI" id="CHEBI:63224"/>
        <dbReference type="ChEBI" id="CHEBI:77896"/>
        <dbReference type="EC" id="3.6.1.55"/>
    </reaction>
</comment>
<keyword evidence="7" id="KW-0378">Hydrolase</keyword>
<dbReference type="InterPro" id="IPR000086">
    <property type="entry name" value="NUDIX_hydrolase_dom"/>
</dbReference>
<evidence type="ECO:0000256" key="7">
    <source>
        <dbReference type="ARBA" id="ARBA00022801"/>
    </source>
</evidence>
<feature type="binding site" evidence="17">
    <location>
        <position position="29"/>
    </location>
    <ligand>
        <name>8-oxo-dGTP</name>
        <dbReference type="ChEBI" id="CHEBI:77896"/>
    </ligand>
</feature>
<evidence type="ECO:0000313" key="20">
    <source>
        <dbReference type="EMBL" id="MBE0347264.1"/>
    </source>
</evidence>
<evidence type="ECO:0000256" key="10">
    <source>
        <dbReference type="ARBA" id="ARBA00035861"/>
    </source>
</evidence>
<evidence type="ECO:0000256" key="2">
    <source>
        <dbReference type="ARBA" id="ARBA00005582"/>
    </source>
</evidence>
<dbReference type="GO" id="GO:0044715">
    <property type="term" value="F:8-oxo-dGDP phosphatase activity"/>
    <property type="evidence" value="ECO:0007669"/>
    <property type="project" value="TreeGrafter"/>
</dbReference>
<dbReference type="InterPro" id="IPR020476">
    <property type="entry name" value="Nudix_hydrolase"/>
</dbReference>
<accession>A0A8I0MYB3</accession>
<organism evidence="20 21">
    <name type="scientific">Pseudoalteromonas peptidolytica F12-50-A1</name>
    <dbReference type="NCBI Taxonomy" id="1315280"/>
    <lineage>
        <taxon>Bacteria</taxon>
        <taxon>Pseudomonadati</taxon>
        <taxon>Pseudomonadota</taxon>
        <taxon>Gammaproteobacteria</taxon>
        <taxon>Alteromonadales</taxon>
        <taxon>Pseudoalteromonadaceae</taxon>
        <taxon>Pseudoalteromonas</taxon>
    </lineage>
</organism>
<reference evidence="20 21" key="1">
    <citation type="submission" date="2015-06" db="EMBL/GenBank/DDBJ databases">
        <title>Genome sequence of Pseudoalteromonas peptidolytica.</title>
        <authorList>
            <person name="Xie B.-B."/>
            <person name="Rong J.-C."/>
            <person name="Qin Q.-L."/>
            <person name="Zhang Y.-Z."/>
        </authorList>
    </citation>
    <scope>NUCLEOTIDE SEQUENCE [LARGE SCALE GENOMIC DNA]</scope>
    <source>
        <strain evidence="20 21">F12-50-A1</strain>
    </source>
</reference>
<evidence type="ECO:0000256" key="5">
    <source>
        <dbReference type="ARBA" id="ARBA00022723"/>
    </source>
</evidence>
<evidence type="ECO:0000256" key="15">
    <source>
        <dbReference type="ARBA" id="ARBA00041979"/>
    </source>
</evidence>
<evidence type="ECO:0000256" key="8">
    <source>
        <dbReference type="ARBA" id="ARBA00022842"/>
    </source>
</evidence>
<keyword evidence="9" id="KW-0234">DNA repair</keyword>
<dbReference type="EMBL" id="AQHF01000026">
    <property type="protein sequence ID" value="MBE0347264.1"/>
    <property type="molecule type" value="Genomic_DNA"/>
</dbReference>
<dbReference type="GO" id="GO:0008413">
    <property type="term" value="F:8-oxo-7,8-dihydroguanosine triphosphate pyrophosphatase activity"/>
    <property type="evidence" value="ECO:0007669"/>
    <property type="project" value="InterPro"/>
</dbReference>
<feature type="binding site" evidence="18">
    <location>
        <position position="38"/>
    </location>
    <ligand>
        <name>Mg(2+)</name>
        <dbReference type="ChEBI" id="CHEBI:18420"/>
    </ligand>
</feature>
<dbReference type="GO" id="GO:0044716">
    <property type="term" value="F:8-oxo-GDP phosphatase activity"/>
    <property type="evidence" value="ECO:0007669"/>
    <property type="project" value="TreeGrafter"/>
</dbReference>
<evidence type="ECO:0000256" key="9">
    <source>
        <dbReference type="ARBA" id="ARBA00023204"/>
    </source>
</evidence>
<dbReference type="PANTHER" id="PTHR47707:SF1">
    <property type="entry name" value="NUDIX HYDROLASE FAMILY PROTEIN"/>
    <property type="match status" value="1"/>
</dbReference>
<dbReference type="PANTHER" id="PTHR47707">
    <property type="entry name" value="8-OXO-DGTP DIPHOSPHATASE"/>
    <property type="match status" value="1"/>
</dbReference>
<dbReference type="GO" id="GO:0046872">
    <property type="term" value="F:metal ion binding"/>
    <property type="evidence" value="ECO:0007669"/>
    <property type="project" value="UniProtKB-KW"/>
</dbReference>
<dbReference type="PROSITE" id="PS51462">
    <property type="entry name" value="NUDIX"/>
    <property type="match status" value="1"/>
</dbReference>
<keyword evidence="5 18" id="KW-0479">Metal-binding</keyword>
<dbReference type="SUPFAM" id="SSF55811">
    <property type="entry name" value="Nudix"/>
    <property type="match status" value="1"/>
</dbReference>
<comment type="cofactor">
    <cofactor evidence="1 18">
        <name>Mg(2+)</name>
        <dbReference type="ChEBI" id="CHEBI:18420"/>
    </cofactor>
</comment>
<evidence type="ECO:0000313" key="21">
    <source>
        <dbReference type="Proteomes" id="UP000660708"/>
    </source>
</evidence>
<dbReference type="PRINTS" id="PR00502">
    <property type="entry name" value="NUDIXFAMILY"/>
</dbReference>
<keyword evidence="6" id="KW-0227">DNA damage</keyword>
<dbReference type="GO" id="GO:0035539">
    <property type="term" value="F:8-oxo-7,8-dihydrodeoxyguanosine triphosphate pyrophosphatase activity"/>
    <property type="evidence" value="ECO:0007669"/>
    <property type="project" value="UniProtKB-EC"/>
</dbReference>
<keyword evidence="3" id="KW-0515">Mutator protein</keyword>
<evidence type="ECO:0000256" key="6">
    <source>
        <dbReference type="ARBA" id="ARBA00022763"/>
    </source>
</evidence>
<dbReference type="FunFam" id="3.90.79.10:FF:000014">
    <property type="entry name" value="8-oxo-dGTP diphosphatase MutT"/>
    <property type="match status" value="1"/>
</dbReference>
<comment type="caution">
    <text evidence="20">The sequence shown here is derived from an EMBL/GenBank/DDBJ whole genome shotgun (WGS) entry which is preliminary data.</text>
</comment>
<dbReference type="InterPro" id="IPR047127">
    <property type="entry name" value="MutT-like"/>
</dbReference>
<evidence type="ECO:0000256" key="1">
    <source>
        <dbReference type="ARBA" id="ARBA00001946"/>
    </source>
</evidence>
<feature type="binding site" evidence="17">
    <location>
        <position position="24"/>
    </location>
    <ligand>
        <name>8-oxo-dGTP</name>
        <dbReference type="ChEBI" id="CHEBI:77896"/>
    </ligand>
</feature>
<feature type="binding site" evidence="18">
    <location>
        <position position="58"/>
    </location>
    <ligand>
        <name>Mg(2+)</name>
        <dbReference type="ChEBI" id="CHEBI:18420"/>
    </ligand>
</feature>
<evidence type="ECO:0000256" key="17">
    <source>
        <dbReference type="PIRSR" id="PIRSR603561-1"/>
    </source>
</evidence>